<dbReference type="EMBL" id="CP048882">
    <property type="protein sequence ID" value="QPP09188.1"/>
    <property type="molecule type" value="Genomic_DNA"/>
</dbReference>
<evidence type="ECO:0000256" key="1">
    <source>
        <dbReference type="SAM" id="MobiDB-lite"/>
    </source>
</evidence>
<dbReference type="KEGG" id="sbat:G4Z16_25355"/>
<reference evidence="3" key="1">
    <citation type="submission" date="2020-02" db="EMBL/GenBank/DDBJ databases">
        <title>Streptomyces sp. ASO4wet.</title>
        <authorList>
            <person name="Risdian C."/>
            <person name="Landwehr W."/>
            <person name="Schupp P."/>
            <person name="Wink J."/>
        </authorList>
    </citation>
    <scope>NUCLEOTIDE SEQUENCE [LARGE SCALE GENOMIC DNA]</scope>
    <source>
        <strain evidence="3">ASO4wet</strain>
    </source>
</reference>
<dbReference type="AlphaFoldDB" id="A0A7T1WSH5"/>
<feature type="region of interest" description="Disordered" evidence="1">
    <location>
        <begin position="185"/>
        <end position="206"/>
    </location>
</feature>
<proteinExistence type="predicted"/>
<accession>A0A7T1WSH5</accession>
<evidence type="ECO:0000313" key="2">
    <source>
        <dbReference type="EMBL" id="QPP09188.1"/>
    </source>
</evidence>
<keyword evidence="3" id="KW-1185">Reference proteome</keyword>
<sequence>MLLPRPKSEAIRRAVELGFASWLTITILSQHPNTAFDRLRTADKVGLLIPNWRFFAPTPAQHDYHLLYRTLDTDGEQSAWQSASQINKRKWAHAVWFPGRRQEKAIFDVCGELGRLIVRKDVKVADSAAYRLLRDFVIRHLDESDPRRVSLTGFQFLVVLYSGHDDSEDPQYSFISPFIRLSEPDPTDHAGDADHTGAADQLEHAA</sequence>
<gene>
    <name evidence="2" type="ORF">G4Z16_25355</name>
</gene>
<protein>
    <submittedName>
        <fullName evidence="2">Uncharacterized protein</fullName>
    </submittedName>
</protein>
<dbReference type="RefSeq" id="WP_197352962.1">
    <property type="nucleotide sequence ID" value="NZ_CP048882.1"/>
</dbReference>
<organism evidence="2 3">
    <name type="scientific">Streptomyces bathyalis</name>
    <dbReference type="NCBI Taxonomy" id="2710756"/>
    <lineage>
        <taxon>Bacteria</taxon>
        <taxon>Bacillati</taxon>
        <taxon>Actinomycetota</taxon>
        <taxon>Actinomycetes</taxon>
        <taxon>Kitasatosporales</taxon>
        <taxon>Streptomycetaceae</taxon>
        <taxon>Streptomyces</taxon>
    </lineage>
</organism>
<name>A0A7T1WSH5_9ACTN</name>
<evidence type="ECO:0000313" key="3">
    <source>
        <dbReference type="Proteomes" id="UP000595046"/>
    </source>
</evidence>
<dbReference type="Proteomes" id="UP000595046">
    <property type="component" value="Chromosome"/>
</dbReference>